<protein>
    <submittedName>
        <fullName evidence="2">Uncharacterized protein</fullName>
    </submittedName>
</protein>
<feature type="region of interest" description="Disordered" evidence="1">
    <location>
        <begin position="59"/>
        <end position="78"/>
    </location>
</feature>
<dbReference type="EMBL" id="JANPWB010000008">
    <property type="protein sequence ID" value="KAJ1161011.1"/>
    <property type="molecule type" value="Genomic_DNA"/>
</dbReference>
<gene>
    <name evidence="2" type="ORF">NDU88_001500</name>
</gene>
<evidence type="ECO:0000313" key="2">
    <source>
        <dbReference type="EMBL" id="KAJ1161011.1"/>
    </source>
</evidence>
<evidence type="ECO:0000313" key="3">
    <source>
        <dbReference type="Proteomes" id="UP001066276"/>
    </source>
</evidence>
<accession>A0AAV7S879</accession>
<reference evidence="2" key="1">
    <citation type="journal article" date="2022" name="bioRxiv">
        <title>Sequencing and chromosome-scale assembly of the giantPleurodeles waltlgenome.</title>
        <authorList>
            <person name="Brown T."/>
            <person name="Elewa A."/>
            <person name="Iarovenko S."/>
            <person name="Subramanian E."/>
            <person name="Araus A.J."/>
            <person name="Petzold A."/>
            <person name="Susuki M."/>
            <person name="Suzuki K.-i.T."/>
            <person name="Hayashi T."/>
            <person name="Toyoda A."/>
            <person name="Oliveira C."/>
            <person name="Osipova E."/>
            <person name="Leigh N.D."/>
            <person name="Simon A."/>
            <person name="Yun M.H."/>
        </authorList>
    </citation>
    <scope>NUCLEOTIDE SEQUENCE</scope>
    <source>
        <strain evidence="2">20211129_DDA</strain>
        <tissue evidence="2">Liver</tissue>
    </source>
</reference>
<name>A0AAV7S879_PLEWA</name>
<dbReference type="AlphaFoldDB" id="A0AAV7S879"/>
<evidence type="ECO:0000256" key="1">
    <source>
        <dbReference type="SAM" id="MobiDB-lite"/>
    </source>
</evidence>
<keyword evidence="3" id="KW-1185">Reference proteome</keyword>
<proteinExistence type="predicted"/>
<organism evidence="2 3">
    <name type="scientific">Pleurodeles waltl</name>
    <name type="common">Iberian ribbed newt</name>
    <dbReference type="NCBI Taxonomy" id="8319"/>
    <lineage>
        <taxon>Eukaryota</taxon>
        <taxon>Metazoa</taxon>
        <taxon>Chordata</taxon>
        <taxon>Craniata</taxon>
        <taxon>Vertebrata</taxon>
        <taxon>Euteleostomi</taxon>
        <taxon>Amphibia</taxon>
        <taxon>Batrachia</taxon>
        <taxon>Caudata</taxon>
        <taxon>Salamandroidea</taxon>
        <taxon>Salamandridae</taxon>
        <taxon>Pleurodelinae</taxon>
        <taxon>Pleurodeles</taxon>
    </lineage>
</organism>
<comment type="caution">
    <text evidence="2">The sequence shown here is derived from an EMBL/GenBank/DDBJ whole genome shotgun (WGS) entry which is preliminary data.</text>
</comment>
<dbReference type="Proteomes" id="UP001066276">
    <property type="component" value="Chromosome 4_2"/>
</dbReference>
<sequence length="112" mass="12467">MNLITRAQPQLQHSCLPLEPQQRLTETLAMKNILTDETALQVLIRLIWGVEAGDVRLSPEDETRIPPSSGITAFHPSDQREGGAVVMDTVTLTQGHGYRQVAFAIYFEVPKL</sequence>